<dbReference type="STRING" id="1884432.SAMN05518683_102246"/>
<sequence>MLVYFDEIDGDLHAKWVLLEARVPEDEHTVYYSTNQDVERFYPEDFHDDLKALSISMNELVNDFFDDHRFGININLVKKRLHKSKLSTENIYELDYFILLCDDLEELAEINLPNLP</sequence>
<dbReference type="EMBL" id="FOXD01000002">
    <property type="protein sequence ID" value="SFP09278.1"/>
    <property type="molecule type" value="Genomic_DNA"/>
</dbReference>
<gene>
    <name evidence="1" type="ORF">SAMN05518683_102246</name>
</gene>
<dbReference type="OrthoDB" id="2883596at2"/>
<reference evidence="2" key="1">
    <citation type="submission" date="2016-10" db="EMBL/GenBank/DDBJ databases">
        <authorList>
            <person name="Varghese N."/>
            <person name="Submissions S."/>
        </authorList>
    </citation>
    <scope>NUCLEOTIDE SEQUENCE [LARGE SCALE GENOMIC DNA]</scope>
    <source>
        <strain evidence="2">S7</strain>
    </source>
</reference>
<organism evidence="1 2">
    <name type="scientific">Salibacterium halotolerans</name>
    <dbReference type="NCBI Taxonomy" id="1884432"/>
    <lineage>
        <taxon>Bacteria</taxon>
        <taxon>Bacillati</taxon>
        <taxon>Bacillota</taxon>
        <taxon>Bacilli</taxon>
        <taxon>Bacillales</taxon>
        <taxon>Bacillaceae</taxon>
    </lineage>
</organism>
<accession>A0A1I5MI12</accession>
<keyword evidence="2" id="KW-1185">Reference proteome</keyword>
<name>A0A1I5MI12_9BACI</name>
<proteinExistence type="predicted"/>
<dbReference type="Proteomes" id="UP000198892">
    <property type="component" value="Unassembled WGS sequence"/>
</dbReference>
<evidence type="ECO:0000313" key="1">
    <source>
        <dbReference type="EMBL" id="SFP09278.1"/>
    </source>
</evidence>
<evidence type="ECO:0000313" key="2">
    <source>
        <dbReference type="Proteomes" id="UP000198892"/>
    </source>
</evidence>
<dbReference type="AlphaFoldDB" id="A0A1I5MI12"/>
<protein>
    <submittedName>
        <fullName evidence="1">Uncharacterized protein</fullName>
    </submittedName>
</protein>
<dbReference type="RefSeq" id="WP_093335081.1">
    <property type="nucleotide sequence ID" value="NZ_FOXD01000002.1"/>
</dbReference>